<dbReference type="InParanoid" id="S8DG63"/>
<dbReference type="EMBL" id="KE504470">
    <property type="protein sequence ID" value="EPS92571.1"/>
    <property type="molecule type" value="Genomic_DNA"/>
</dbReference>
<organism evidence="1 2">
    <name type="scientific">Fomitopsis schrenkii</name>
    <name type="common">Brown rot fungus</name>
    <dbReference type="NCBI Taxonomy" id="2126942"/>
    <lineage>
        <taxon>Eukaryota</taxon>
        <taxon>Fungi</taxon>
        <taxon>Dikarya</taxon>
        <taxon>Basidiomycota</taxon>
        <taxon>Agaricomycotina</taxon>
        <taxon>Agaricomycetes</taxon>
        <taxon>Polyporales</taxon>
        <taxon>Fomitopsis</taxon>
    </lineage>
</organism>
<accession>S8DG63</accession>
<reference evidence="1 2" key="1">
    <citation type="journal article" date="2012" name="Science">
        <title>The Paleozoic origin of enzymatic lignin decomposition reconstructed from 31 fungal genomes.</title>
        <authorList>
            <person name="Floudas D."/>
            <person name="Binder M."/>
            <person name="Riley R."/>
            <person name="Barry K."/>
            <person name="Blanchette R.A."/>
            <person name="Henrissat B."/>
            <person name="Martinez A.T."/>
            <person name="Otillar R."/>
            <person name="Spatafora J.W."/>
            <person name="Yadav J.S."/>
            <person name="Aerts A."/>
            <person name="Benoit I."/>
            <person name="Boyd A."/>
            <person name="Carlson A."/>
            <person name="Copeland A."/>
            <person name="Coutinho P.M."/>
            <person name="de Vries R.P."/>
            <person name="Ferreira P."/>
            <person name="Findley K."/>
            <person name="Foster B."/>
            <person name="Gaskell J."/>
            <person name="Glotzer D."/>
            <person name="Gorecki P."/>
            <person name="Heitman J."/>
            <person name="Hesse C."/>
            <person name="Hori C."/>
            <person name="Igarashi K."/>
            <person name="Jurgens J.A."/>
            <person name="Kallen N."/>
            <person name="Kersten P."/>
            <person name="Kohler A."/>
            <person name="Kuees U."/>
            <person name="Kumar T.K.A."/>
            <person name="Kuo A."/>
            <person name="LaButti K."/>
            <person name="Larrondo L.F."/>
            <person name="Lindquist E."/>
            <person name="Ling A."/>
            <person name="Lombard V."/>
            <person name="Lucas S."/>
            <person name="Lundell T."/>
            <person name="Martin R."/>
            <person name="McLaughlin D.J."/>
            <person name="Morgenstern I."/>
            <person name="Morin E."/>
            <person name="Murat C."/>
            <person name="Nagy L.G."/>
            <person name="Nolan M."/>
            <person name="Ohm R.A."/>
            <person name="Patyshakuliyeva A."/>
            <person name="Rokas A."/>
            <person name="Ruiz-Duenas F.J."/>
            <person name="Sabat G."/>
            <person name="Salamov A."/>
            <person name="Samejima M."/>
            <person name="Schmutz J."/>
            <person name="Slot J.C."/>
            <person name="St John F."/>
            <person name="Stenlid J."/>
            <person name="Sun H."/>
            <person name="Sun S."/>
            <person name="Syed K."/>
            <person name="Tsang A."/>
            <person name="Wiebenga A."/>
            <person name="Young D."/>
            <person name="Pisabarro A."/>
            <person name="Eastwood D.C."/>
            <person name="Martin F."/>
            <person name="Cullen D."/>
            <person name="Grigoriev I.V."/>
            <person name="Hibbett D.S."/>
        </authorList>
    </citation>
    <scope>NUCLEOTIDE SEQUENCE</scope>
    <source>
        <strain evidence="2">FP-58527</strain>
    </source>
</reference>
<feature type="non-terminal residue" evidence="1">
    <location>
        <position position="1"/>
    </location>
</feature>
<keyword evidence="2" id="KW-1185">Reference proteome</keyword>
<dbReference type="OrthoDB" id="3259047at2759"/>
<dbReference type="Proteomes" id="UP000015241">
    <property type="component" value="Unassembled WGS sequence"/>
</dbReference>
<evidence type="ECO:0000313" key="2">
    <source>
        <dbReference type="Proteomes" id="UP000015241"/>
    </source>
</evidence>
<proteinExistence type="predicted"/>
<dbReference type="HOGENOM" id="CLU_1399332_0_0_1"/>
<protein>
    <submittedName>
        <fullName evidence="1">Uncharacterized protein</fullName>
    </submittedName>
</protein>
<dbReference type="AlphaFoldDB" id="S8DG63"/>
<sequence>SVRQKIREGAPGYVITADLLPNFLHACGAQGRRAIDQNNLEKGLFYSKFLVKAIQPRSEAPSIIQESDADLPPPLKRPRKANTRRTVASLMHVHGVTSRAIAYVGVQEHFALSSSHTWSDHLEEFDYIVFYNNIVDYFECAPGPEAQARVDACLKWWNEYALTRRRFSSKSNVPLVSASQISLAFKTTPSPMMHP</sequence>
<gene>
    <name evidence="1" type="ORF">FOMPIDRAFT_1137605</name>
</gene>
<dbReference type="STRING" id="743788.S8DG63"/>
<evidence type="ECO:0000313" key="1">
    <source>
        <dbReference type="EMBL" id="EPS92571.1"/>
    </source>
</evidence>
<dbReference type="InterPro" id="IPR046521">
    <property type="entry name" value="DUF6698"/>
</dbReference>
<name>S8DG63_FOMSC</name>
<dbReference type="Pfam" id="PF20414">
    <property type="entry name" value="DUF6698"/>
    <property type="match status" value="1"/>
</dbReference>